<organism evidence="2 3">
    <name type="scientific">Temnothorax longispinosus</name>
    <dbReference type="NCBI Taxonomy" id="300112"/>
    <lineage>
        <taxon>Eukaryota</taxon>
        <taxon>Metazoa</taxon>
        <taxon>Ecdysozoa</taxon>
        <taxon>Arthropoda</taxon>
        <taxon>Hexapoda</taxon>
        <taxon>Insecta</taxon>
        <taxon>Pterygota</taxon>
        <taxon>Neoptera</taxon>
        <taxon>Endopterygota</taxon>
        <taxon>Hymenoptera</taxon>
        <taxon>Apocrita</taxon>
        <taxon>Aculeata</taxon>
        <taxon>Formicoidea</taxon>
        <taxon>Formicidae</taxon>
        <taxon>Myrmicinae</taxon>
        <taxon>Temnothorax</taxon>
    </lineage>
</organism>
<feature type="compositionally biased region" description="Basic and acidic residues" evidence="1">
    <location>
        <begin position="1"/>
        <end position="17"/>
    </location>
</feature>
<proteinExistence type="predicted"/>
<protein>
    <submittedName>
        <fullName evidence="2">Uncharacterized protein</fullName>
    </submittedName>
</protein>
<evidence type="ECO:0000256" key="1">
    <source>
        <dbReference type="SAM" id="MobiDB-lite"/>
    </source>
</evidence>
<keyword evidence="3" id="KW-1185">Reference proteome</keyword>
<comment type="caution">
    <text evidence="2">The sequence shown here is derived from an EMBL/GenBank/DDBJ whole genome shotgun (WGS) entry which is preliminary data.</text>
</comment>
<gene>
    <name evidence="2" type="ORF">DBV15_05168</name>
</gene>
<reference evidence="2 3" key="1">
    <citation type="journal article" date="2019" name="Philos. Trans. R. Soc. Lond., B, Biol. Sci.">
        <title>Ant behaviour and brain gene expression of defending hosts depend on the ecological success of the intruding social parasite.</title>
        <authorList>
            <person name="Kaur R."/>
            <person name="Stoldt M."/>
            <person name="Jongepier E."/>
            <person name="Feldmeyer B."/>
            <person name="Menzel F."/>
            <person name="Bornberg-Bauer E."/>
            <person name="Foitzik S."/>
        </authorList>
    </citation>
    <scope>NUCLEOTIDE SEQUENCE [LARGE SCALE GENOMIC DNA]</scope>
    <source>
        <tissue evidence="2">Whole body</tissue>
    </source>
</reference>
<evidence type="ECO:0000313" key="2">
    <source>
        <dbReference type="EMBL" id="TGZ52869.1"/>
    </source>
</evidence>
<feature type="region of interest" description="Disordered" evidence="1">
    <location>
        <begin position="1"/>
        <end position="78"/>
    </location>
</feature>
<name>A0A4S2KX98_9HYME</name>
<dbReference type="EMBL" id="QBLH01001169">
    <property type="protein sequence ID" value="TGZ52869.1"/>
    <property type="molecule type" value="Genomic_DNA"/>
</dbReference>
<dbReference type="AlphaFoldDB" id="A0A4S2KX98"/>
<sequence length="303" mass="33577">MDNKRNDGTGSKGEHLDNIGSSYQESDAKDIWTEPGQSRFDGISTYRKRGLRGSDRGNNQVEEEGRGLKATLGSTDGSQNNPAYKLDCWWDMETETRRTGRRGRERGGGQHVAIAKRETGNTVDRDPRRVGLTTRQGRFEAGGPWRQPRVGAEGMMRMSMLAAECLRTRLDKLARARLSGVKRKVEISGSLDLQSSTIQRIRSIWLFIPTAYLDISRKLSDVPLRSFAAAPNSATEKPERERILQECSLVSCCSTFHDETQDFIAYASPGTCCVHALCGPRGVSFGPNEVSRARRANGHAAPE</sequence>
<evidence type="ECO:0000313" key="3">
    <source>
        <dbReference type="Proteomes" id="UP000310200"/>
    </source>
</evidence>
<accession>A0A4S2KX98</accession>
<dbReference type="Proteomes" id="UP000310200">
    <property type="component" value="Unassembled WGS sequence"/>
</dbReference>